<dbReference type="PANTHER" id="PTHR46438:SF11">
    <property type="entry name" value="LIPASE-RELATED"/>
    <property type="match status" value="1"/>
</dbReference>
<comment type="caution">
    <text evidence="2">The sequence shown here is derived from an EMBL/GenBank/DDBJ whole genome shotgun (WGS) entry which is preliminary data.</text>
</comment>
<keyword evidence="3" id="KW-1185">Reference proteome</keyword>
<gene>
    <name evidence="2" type="ORF">FMM06_16295</name>
</gene>
<dbReference type="NCBIfam" id="TIGR03056">
    <property type="entry name" value="bchO_mg_che_rel"/>
    <property type="match status" value="1"/>
</dbReference>
<dbReference type="Proteomes" id="UP000317894">
    <property type="component" value="Unassembled WGS sequence"/>
</dbReference>
<sequence>MKPDWVTDGRDWPNREHSRFVGAGGLRWHVQVAGQGPVLLLLHGAGAATHSWRDVLPLLAKDYTVVAPDLPGHGFTATPGASGLTMPGMARGVAALLAELGMAPALVAAHSAGAGVALRLGLDGHLPGVPVVALNGAMLPFPGIAQRLFPAVARLLFVNPLMPAIMSFQASRPGAVARVIASTGSRLDARGIDLYSRLFRRSGHVAGTLGMMSNWDLAGLKRDLPRVAAPLVLIAGDSDTTVPPRVSREVAALVPGARLIALAGGHLMHEEDPANFAAMIVAASGTAASP</sequence>
<evidence type="ECO:0000259" key="1">
    <source>
        <dbReference type="Pfam" id="PF12697"/>
    </source>
</evidence>
<dbReference type="PANTHER" id="PTHR46438">
    <property type="entry name" value="ALPHA/BETA-HYDROLASES SUPERFAMILY PROTEIN"/>
    <property type="match status" value="1"/>
</dbReference>
<organism evidence="2 3">
    <name type="scientific">Glacieibacterium frigidum</name>
    <dbReference type="NCBI Taxonomy" id="2593303"/>
    <lineage>
        <taxon>Bacteria</taxon>
        <taxon>Pseudomonadati</taxon>
        <taxon>Pseudomonadota</taxon>
        <taxon>Alphaproteobacteria</taxon>
        <taxon>Sphingomonadales</taxon>
        <taxon>Sphingosinicellaceae</taxon>
        <taxon>Glacieibacterium</taxon>
    </lineage>
</organism>
<dbReference type="EMBL" id="VJWA01000002">
    <property type="protein sequence ID" value="TRW15196.1"/>
    <property type="molecule type" value="Genomic_DNA"/>
</dbReference>
<dbReference type="GO" id="GO:0016787">
    <property type="term" value="F:hydrolase activity"/>
    <property type="evidence" value="ECO:0007669"/>
    <property type="project" value="UniProtKB-KW"/>
</dbReference>
<accession>A0A552UAF2</accession>
<dbReference type="Gene3D" id="3.40.50.1820">
    <property type="entry name" value="alpha/beta hydrolase"/>
    <property type="match status" value="1"/>
</dbReference>
<dbReference type="PRINTS" id="PR00111">
    <property type="entry name" value="ABHYDROLASE"/>
</dbReference>
<dbReference type="SUPFAM" id="SSF53474">
    <property type="entry name" value="alpha/beta-Hydrolases"/>
    <property type="match status" value="1"/>
</dbReference>
<dbReference type="InterPro" id="IPR017497">
    <property type="entry name" value="BchO"/>
</dbReference>
<feature type="domain" description="AB hydrolase-1" evidence="1">
    <location>
        <begin position="39"/>
        <end position="278"/>
    </location>
</feature>
<evidence type="ECO:0000313" key="3">
    <source>
        <dbReference type="Proteomes" id="UP000317894"/>
    </source>
</evidence>
<dbReference type="InterPro" id="IPR029058">
    <property type="entry name" value="AB_hydrolase_fold"/>
</dbReference>
<keyword evidence="2" id="KW-0378">Hydrolase</keyword>
<dbReference type="OrthoDB" id="9799612at2"/>
<reference evidence="2 3" key="1">
    <citation type="submission" date="2019-07" db="EMBL/GenBank/DDBJ databases">
        <title>Novel species isolated from glacier.</title>
        <authorList>
            <person name="Liu Q."/>
            <person name="Xin Y.-H."/>
        </authorList>
    </citation>
    <scope>NUCLEOTIDE SEQUENCE [LARGE SCALE GENOMIC DNA]</scope>
    <source>
        <strain evidence="2 3">LB1R16</strain>
    </source>
</reference>
<dbReference type="InterPro" id="IPR000073">
    <property type="entry name" value="AB_hydrolase_1"/>
</dbReference>
<proteinExistence type="predicted"/>
<dbReference type="RefSeq" id="WP_144335365.1">
    <property type="nucleotide sequence ID" value="NZ_VJWA01000002.1"/>
</dbReference>
<dbReference type="AlphaFoldDB" id="A0A552UAF2"/>
<dbReference type="Pfam" id="PF12697">
    <property type="entry name" value="Abhydrolase_6"/>
    <property type="match status" value="1"/>
</dbReference>
<protein>
    <submittedName>
        <fullName evidence="2">Alpha/beta fold hydrolase</fullName>
    </submittedName>
</protein>
<evidence type="ECO:0000313" key="2">
    <source>
        <dbReference type="EMBL" id="TRW15196.1"/>
    </source>
</evidence>
<name>A0A552UAF2_9SPHN</name>